<dbReference type="PANTHER" id="PTHR43389:SF4">
    <property type="entry name" value="V-TYPE PROTON ATPASE SUBUNIT B"/>
    <property type="match status" value="1"/>
</dbReference>
<dbReference type="InterPro" id="IPR004100">
    <property type="entry name" value="ATPase_F1/V1/A1_a/bsu_N"/>
</dbReference>
<dbReference type="AlphaFoldDB" id="A0AAE6JK62"/>
<comment type="similarity">
    <text evidence="1">Belongs to the ATPase alpha/beta chains family.</text>
</comment>
<dbReference type="EMBL" id="CP043451">
    <property type="protein sequence ID" value="QEM07121.1"/>
    <property type="molecule type" value="Genomic_DNA"/>
</dbReference>
<dbReference type="InterPro" id="IPR055190">
    <property type="entry name" value="ATP-synt_VA_C"/>
</dbReference>
<dbReference type="GO" id="GO:1902600">
    <property type="term" value="P:proton transmembrane transport"/>
    <property type="evidence" value="ECO:0007669"/>
    <property type="project" value="InterPro"/>
</dbReference>
<dbReference type="Pfam" id="PF02874">
    <property type="entry name" value="ATP-synt_ab_N"/>
    <property type="match status" value="1"/>
</dbReference>
<evidence type="ECO:0000313" key="11">
    <source>
        <dbReference type="Proteomes" id="UP000663940"/>
    </source>
</evidence>
<evidence type="ECO:0000256" key="1">
    <source>
        <dbReference type="ARBA" id="ARBA00008936"/>
    </source>
</evidence>
<evidence type="ECO:0000259" key="5">
    <source>
        <dbReference type="Pfam" id="PF00006"/>
    </source>
</evidence>
<dbReference type="SUPFAM" id="SSF52540">
    <property type="entry name" value="P-loop containing nucleoside triphosphate hydrolases"/>
    <property type="match status" value="1"/>
</dbReference>
<proteinExistence type="inferred from homology"/>
<dbReference type="InterPro" id="IPR000194">
    <property type="entry name" value="ATPase_F1/V1/A1_a/bsu_nucl-bd"/>
</dbReference>
<sequence length="473" mass="52238">MKASLFKKIHTKVIHLTKATCTLEATGVGYEEMAIVDGKAAQVVKIAGKQVTLQVFEGTEGIRTDAEVVFLGTAPTLKVCEELGGRFFNAYGDAIDGKYAPAGKAVETGGPALNPVRRKQPFDMIKTGIAGIDLNNTLVAGQKIPFFADSDQPYNAVIALVALRANADRIILGGIGLSNDDYLYFRSLFANTDRPEKIVGFINTTESPAVERLLIPDMALAAAEYFAIEKNEKVLVLLTDMTLYCDALSIVSNRMDQIPSKDSMPGSLYSDLAKIYEKSLQLPSGGSITIISVTTISEGDITHAIPDNTGYITEGQLFLRRDTEIGKVIIDPFRSLSRLKQLVIGKKTREDHPQVMNAAIRLYADAANAKTKLENGFDLSDYDKRTLAFAKQYAQKLLAIDVNIDITRMLDIGWGLFRKHFQPEELGIREKYMEEYWEKATEPEGEDDVLTAENVMLADTSFKQRNKIAAKWQ</sequence>
<comment type="function">
    <text evidence="4">Produces ATP from ADP in the presence of a proton gradient across the membrane. The V-type beta chain is a regulatory subunit.</text>
</comment>
<gene>
    <name evidence="8" type="ORF">DIU31_027780</name>
    <name evidence="9" type="ORF">J3L21_33240</name>
</gene>
<dbReference type="Pfam" id="PF22919">
    <property type="entry name" value="ATP-synt_VA_C"/>
    <property type="match status" value="1"/>
</dbReference>
<dbReference type="Proteomes" id="UP000663940">
    <property type="component" value="Chromosome"/>
</dbReference>
<accession>A0AAE6JK62</accession>
<dbReference type="EMBL" id="CP071880">
    <property type="protein sequence ID" value="QTE50335.1"/>
    <property type="molecule type" value="Genomic_DNA"/>
</dbReference>
<feature type="domain" description="ATPase F1/V1/A1 complex alpha/beta subunit N-terminal" evidence="6">
    <location>
        <begin position="38"/>
        <end position="72"/>
    </location>
</feature>
<evidence type="ECO:0000313" key="8">
    <source>
        <dbReference type="EMBL" id="QEM07121.1"/>
    </source>
</evidence>
<keyword evidence="2" id="KW-0813">Transport</keyword>
<dbReference type="PANTHER" id="PTHR43389">
    <property type="entry name" value="V-TYPE PROTON ATPASE SUBUNIT B"/>
    <property type="match status" value="1"/>
</dbReference>
<feature type="domain" description="ATP synthase A/B type C-terminal" evidence="7">
    <location>
        <begin position="346"/>
        <end position="436"/>
    </location>
</feature>
<protein>
    <submittedName>
        <fullName evidence="8">V-type ATP synthase subunit B</fullName>
    </submittedName>
</protein>
<evidence type="ECO:0000256" key="2">
    <source>
        <dbReference type="ARBA" id="ARBA00022448"/>
    </source>
</evidence>
<reference evidence="9 11" key="2">
    <citation type="submission" date="2021-03" db="EMBL/GenBank/DDBJ databases">
        <title>Mucilaginibacter strains isolated from gold and copper mining confer multi heavy-metal resistance.</title>
        <authorList>
            <person name="Li Y."/>
        </authorList>
    </citation>
    <scope>NUCLEOTIDE SEQUENCE [LARGE SCALE GENOMIC DNA]</scope>
    <source>
        <strain evidence="9 11">P2-4</strain>
    </source>
</reference>
<dbReference type="GO" id="GO:0005524">
    <property type="term" value="F:ATP binding"/>
    <property type="evidence" value="ECO:0007669"/>
    <property type="project" value="InterPro"/>
</dbReference>
<evidence type="ECO:0000259" key="7">
    <source>
        <dbReference type="Pfam" id="PF22919"/>
    </source>
</evidence>
<dbReference type="GO" id="GO:0046034">
    <property type="term" value="P:ATP metabolic process"/>
    <property type="evidence" value="ECO:0007669"/>
    <property type="project" value="InterPro"/>
</dbReference>
<evidence type="ECO:0000256" key="3">
    <source>
        <dbReference type="ARBA" id="ARBA00023065"/>
    </source>
</evidence>
<evidence type="ECO:0000313" key="10">
    <source>
        <dbReference type="Proteomes" id="UP000250557"/>
    </source>
</evidence>
<dbReference type="InterPro" id="IPR027417">
    <property type="entry name" value="P-loop_NTPase"/>
</dbReference>
<dbReference type="NCBIfam" id="NF002555">
    <property type="entry name" value="PRK02118.1"/>
    <property type="match status" value="1"/>
</dbReference>
<evidence type="ECO:0000259" key="6">
    <source>
        <dbReference type="Pfam" id="PF02874"/>
    </source>
</evidence>
<evidence type="ECO:0000313" key="9">
    <source>
        <dbReference type="EMBL" id="QTE50335.1"/>
    </source>
</evidence>
<dbReference type="Gene3D" id="3.40.50.12240">
    <property type="match status" value="1"/>
</dbReference>
<dbReference type="RefSeq" id="WP_112658750.1">
    <property type="nucleotide sequence ID" value="NZ_CP043451.1"/>
</dbReference>
<dbReference type="Proteomes" id="UP000250557">
    <property type="component" value="Chromosome"/>
</dbReference>
<name>A0AAE6JK62_9SPHI</name>
<dbReference type="Pfam" id="PF00006">
    <property type="entry name" value="ATP-synt_ab"/>
    <property type="match status" value="1"/>
</dbReference>
<feature type="domain" description="ATPase F1/V1/A1 complex alpha/beta subunit nucleotide-binding" evidence="5">
    <location>
        <begin position="128"/>
        <end position="328"/>
    </location>
</feature>
<keyword evidence="11" id="KW-1185">Reference proteome</keyword>
<organism evidence="8 10">
    <name type="scientific">Mucilaginibacter rubeus</name>
    <dbReference type="NCBI Taxonomy" id="2027860"/>
    <lineage>
        <taxon>Bacteria</taxon>
        <taxon>Pseudomonadati</taxon>
        <taxon>Bacteroidota</taxon>
        <taxon>Sphingobacteriia</taxon>
        <taxon>Sphingobacteriales</taxon>
        <taxon>Sphingobacteriaceae</taxon>
        <taxon>Mucilaginibacter</taxon>
    </lineage>
</organism>
<dbReference type="InterPro" id="IPR022879">
    <property type="entry name" value="V-ATPase_su_B/beta"/>
</dbReference>
<reference evidence="8 10" key="1">
    <citation type="submission" date="2019-08" db="EMBL/GenBank/DDBJ databases">
        <title>Comparative genome analysis confer to the adaptation heavy metal polluted environment.</title>
        <authorList>
            <person name="Li Y."/>
        </authorList>
    </citation>
    <scope>NUCLEOTIDE SEQUENCE [LARGE SCALE GENOMIC DNA]</scope>
    <source>
        <strain evidence="8 10">P2</strain>
    </source>
</reference>
<keyword evidence="3" id="KW-0406">Ion transport</keyword>
<evidence type="ECO:0000256" key="4">
    <source>
        <dbReference type="ARBA" id="ARBA00059599"/>
    </source>
</evidence>